<sequence length="373" mass="42406">MEQDRDFDYRIFDSLIDKNIRFAIYRLARQKEVNLILQTSPDTQRINSLPELKGLKGFVVAPFHISNETPVVVIQPDIYKAGEKAVFEYLKDVTFLEKGFSDKDIRVQSSLGSFEKYADTYKLFHLALTNDKLQKIVLSRTYDVEKEVDFSAGVAFRKACEIHSESFIFLCNTPETGTWMGISPELLVSEKDDVYKTVALAGTKKVSTQDWDTKNRKEQQIVVDYMQQQIEKIGGDILKDGPFTAQAGKIEHLKTKFAFSLKDEYSIGDLLELLHPSPAVCGFPKKEAFSFILENEPYDRRYYSGFIGPLNIDGFSRLYVNLRCTQIGSDILRLYAGGGVLPSSELKSEWEETENKLQTIQSVISPLNPPRGT</sequence>
<evidence type="ECO:0000256" key="2">
    <source>
        <dbReference type="ARBA" id="ARBA00005297"/>
    </source>
</evidence>
<proteinExistence type="inferred from homology"/>
<protein>
    <recommendedName>
        <fullName evidence="3">isochorismate synthase</fullName>
        <ecNumber evidence="3">5.4.4.2</ecNumber>
    </recommendedName>
    <alternativeName>
        <fullName evidence="5">Isochorismate mutase</fullName>
    </alternativeName>
</protein>
<dbReference type="AlphaFoldDB" id="A0A840CWB3"/>
<comment type="catalytic activity">
    <reaction evidence="1">
        <text>chorismate = isochorismate</text>
        <dbReference type="Rhea" id="RHEA:18985"/>
        <dbReference type="ChEBI" id="CHEBI:29748"/>
        <dbReference type="ChEBI" id="CHEBI:29780"/>
        <dbReference type="EC" id="5.4.4.2"/>
    </reaction>
</comment>
<dbReference type="NCBIfam" id="TIGR00543">
    <property type="entry name" value="isochor_syn"/>
    <property type="match status" value="1"/>
</dbReference>
<dbReference type="Pfam" id="PF00425">
    <property type="entry name" value="Chorismate_bind"/>
    <property type="match status" value="1"/>
</dbReference>
<dbReference type="InterPro" id="IPR015890">
    <property type="entry name" value="Chorismate_C"/>
</dbReference>
<dbReference type="InterPro" id="IPR005801">
    <property type="entry name" value="ADC_synthase"/>
</dbReference>
<dbReference type="Proteomes" id="UP000555103">
    <property type="component" value="Unassembled WGS sequence"/>
</dbReference>
<evidence type="ECO:0000256" key="4">
    <source>
        <dbReference type="ARBA" id="ARBA00023235"/>
    </source>
</evidence>
<name>A0A840CWB3_9BACT</name>
<evidence type="ECO:0000256" key="3">
    <source>
        <dbReference type="ARBA" id="ARBA00012824"/>
    </source>
</evidence>
<dbReference type="EC" id="5.4.4.2" evidence="3"/>
<dbReference type="SUPFAM" id="SSF56322">
    <property type="entry name" value="ADC synthase"/>
    <property type="match status" value="1"/>
</dbReference>
<keyword evidence="8" id="KW-1185">Reference proteome</keyword>
<evidence type="ECO:0000313" key="8">
    <source>
        <dbReference type="Proteomes" id="UP000555103"/>
    </source>
</evidence>
<dbReference type="RefSeq" id="WP_183307658.1">
    <property type="nucleotide sequence ID" value="NZ_JACIEP010000009.1"/>
</dbReference>
<gene>
    <name evidence="7" type="ORF">GGR21_002675</name>
</gene>
<comment type="caution">
    <text evidence="7">The sequence shown here is derived from an EMBL/GenBank/DDBJ whole genome shotgun (WGS) entry which is preliminary data.</text>
</comment>
<feature type="domain" description="Chorismate-utilising enzyme C-terminal" evidence="6">
    <location>
        <begin position="114"/>
        <end position="356"/>
    </location>
</feature>
<dbReference type="PANTHER" id="PTHR42839">
    <property type="entry name" value="ISOCHORISMATE SYNTHASE ENTC"/>
    <property type="match status" value="1"/>
</dbReference>
<organism evidence="7 8">
    <name type="scientific">Dysgonomonas hofstadii</name>
    <dbReference type="NCBI Taxonomy" id="637886"/>
    <lineage>
        <taxon>Bacteria</taxon>
        <taxon>Pseudomonadati</taxon>
        <taxon>Bacteroidota</taxon>
        <taxon>Bacteroidia</taxon>
        <taxon>Bacteroidales</taxon>
        <taxon>Dysgonomonadaceae</taxon>
        <taxon>Dysgonomonas</taxon>
    </lineage>
</organism>
<dbReference type="Gene3D" id="3.60.120.10">
    <property type="entry name" value="Anthranilate synthase"/>
    <property type="match status" value="1"/>
</dbReference>
<comment type="similarity">
    <text evidence="2">Belongs to the isochorismate synthase family.</text>
</comment>
<dbReference type="PANTHER" id="PTHR42839:SF2">
    <property type="entry name" value="ISOCHORISMATE SYNTHASE ENTC"/>
    <property type="match status" value="1"/>
</dbReference>
<dbReference type="InterPro" id="IPR004561">
    <property type="entry name" value="IsoChor_synthase"/>
</dbReference>
<dbReference type="EMBL" id="JACIEP010000009">
    <property type="protein sequence ID" value="MBB4036762.1"/>
    <property type="molecule type" value="Genomic_DNA"/>
</dbReference>
<dbReference type="GO" id="GO:0008909">
    <property type="term" value="F:isochorismate synthase activity"/>
    <property type="evidence" value="ECO:0007669"/>
    <property type="project" value="UniProtKB-EC"/>
</dbReference>
<evidence type="ECO:0000256" key="5">
    <source>
        <dbReference type="ARBA" id="ARBA00041564"/>
    </source>
</evidence>
<evidence type="ECO:0000313" key="7">
    <source>
        <dbReference type="EMBL" id="MBB4036762.1"/>
    </source>
</evidence>
<keyword evidence="4 7" id="KW-0413">Isomerase</keyword>
<evidence type="ECO:0000256" key="1">
    <source>
        <dbReference type="ARBA" id="ARBA00000799"/>
    </source>
</evidence>
<reference evidence="7 8" key="1">
    <citation type="submission" date="2020-08" db="EMBL/GenBank/DDBJ databases">
        <title>Genomic Encyclopedia of Type Strains, Phase IV (KMG-IV): sequencing the most valuable type-strain genomes for metagenomic binning, comparative biology and taxonomic classification.</title>
        <authorList>
            <person name="Goeker M."/>
        </authorList>
    </citation>
    <scope>NUCLEOTIDE SEQUENCE [LARGE SCALE GENOMIC DNA]</scope>
    <source>
        <strain evidence="7 8">DSM 104969</strain>
    </source>
</reference>
<evidence type="ECO:0000259" key="6">
    <source>
        <dbReference type="Pfam" id="PF00425"/>
    </source>
</evidence>
<accession>A0A840CWB3</accession>